<feature type="compositionally biased region" description="Polar residues" evidence="1">
    <location>
        <begin position="269"/>
        <end position="278"/>
    </location>
</feature>
<gene>
    <name evidence="2" type="ORF">L228DRAFT_286277</name>
</gene>
<evidence type="ECO:0000313" key="2">
    <source>
        <dbReference type="EMBL" id="KZF19048.1"/>
    </source>
</evidence>
<feature type="compositionally biased region" description="Low complexity" evidence="1">
    <location>
        <begin position="47"/>
        <end position="58"/>
    </location>
</feature>
<dbReference type="EMBL" id="KV407468">
    <property type="protein sequence ID" value="KZF19048.1"/>
    <property type="molecule type" value="Genomic_DNA"/>
</dbReference>
<organism evidence="2 3">
    <name type="scientific">Xylona heveae (strain CBS 132557 / TC161)</name>
    <dbReference type="NCBI Taxonomy" id="1328760"/>
    <lineage>
        <taxon>Eukaryota</taxon>
        <taxon>Fungi</taxon>
        <taxon>Dikarya</taxon>
        <taxon>Ascomycota</taxon>
        <taxon>Pezizomycotina</taxon>
        <taxon>Xylonomycetes</taxon>
        <taxon>Xylonales</taxon>
        <taxon>Xylonaceae</taxon>
        <taxon>Xylona</taxon>
    </lineage>
</organism>
<keyword evidence="3" id="KW-1185">Reference proteome</keyword>
<feature type="region of interest" description="Disordered" evidence="1">
    <location>
        <begin position="1"/>
        <end position="112"/>
    </location>
</feature>
<accession>A0A164ZFT0</accession>
<protein>
    <submittedName>
        <fullName evidence="2">Uncharacterized protein</fullName>
    </submittedName>
</protein>
<feature type="region of interest" description="Disordered" evidence="1">
    <location>
        <begin position="319"/>
        <end position="340"/>
    </location>
</feature>
<evidence type="ECO:0000256" key="1">
    <source>
        <dbReference type="SAM" id="MobiDB-lite"/>
    </source>
</evidence>
<dbReference type="RefSeq" id="XP_018184603.1">
    <property type="nucleotide sequence ID" value="XM_018336431.1"/>
</dbReference>
<evidence type="ECO:0000313" key="3">
    <source>
        <dbReference type="Proteomes" id="UP000076632"/>
    </source>
</evidence>
<dbReference type="OrthoDB" id="5389296at2759"/>
<dbReference type="Proteomes" id="UP000076632">
    <property type="component" value="Unassembled WGS sequence"/>
</dbReference>
<sequence length="445" mass="47530">MAPPVTPSPHRFLNKSISNSTRGTIPPSQSQPPQEPNFSSTPRFAFHSPLHLSSSSTLRHNDPSTRRTQYPVDASPLLHPPTISAHPTAGGILENGDIFATPSSPASPPLLPTTQLRRRHDLIEDAIELPSSSPGQSEGDIVSPQPSSSPPAQLVPRSPGLETPRAKRRRSSDLCLPNSPTALHAPDKNYAYSEANQASQSSISLPPSPPLGQNSSRFVIPSLAPAPTSPLPASHAPVADAKSQRSTFLRPQLPNVGARGNQRGEEGQSPLNHPISPQQKLNRYMSGGLAATVRDWIVEASGSTGLQGRQENVRSEAISGTKEAGVPTEYHAPSSTSNTTAMHCATKAPRQLNLRIHVSEVMRTSSGHTAGNAILLRGHITDSLDVDNHLSEAQGPSSLHVLLPSAPRVKQVHKGKVLDMKAPLWEIEACGIIWIVAMNWVVLPT</sequence>
<dbReference type="GeneID" id="28901568"/>
<reference evidence="2 3" key="1">
    <citation type="journal article" date="2016" name="Fungal Biol.">
        <title>The genome of Xylona heveae provides a window into fungal endophytism.</title>
        <authorList>
            <person name="Gazis R."/>
            <person name="Kuo A."/>
            <person name="Riley R."/>
            <person name="LaButti K."/>
            <person name="Lipzen A."/>
            <person name="Lin J."/>
            <person name="Amirebrahimi M."/>
            <person name="Hesse C.N."/>
            <person name="Spatafora J.W."/>
            <person name="Henrissat B."/>
            <person name="Hainaut M."/>
            <person name="Grigoriev I.V."/>
            <person name="Hibbett D.S."/>
        </authorList>
    </citation>
    <scope>NUCLEOTIDE SEQUENCE [LARGE SCALE GENOMIC DNA]</scope>
    <source>
        <strain evidence="2 3">TC161</strain>
    </source>
</reference>
<proteinExistence type="predicted"/>
<dbReference type="InParanoid" id="A0A164ZFT0"/>
<dbReference type="AlphaFoldDB" id="A0A164ZFT0"/>
<name>A0A164ZFT0_XYLHT</name>
<feature type="compositionally biased region" description="Low complexity" evidence="1">
    <location>
        <begin position="221"/>
        <end position="237"/>
    </location>
</feature>
<feature type="region of interest" description="Disordered" evidence="1">
    <location>
        <begin position="129"/>
        <end position="278"/>
    </location>
</feature>